<accession>A0A8J5M0U9</accession>
<name>A0A8J5M0U9_9STRA</name>
<keyword evidence="2" id="KW-1185">Reference proteome</keyword>
<dbReference type="Proteomes" id="UP000709295">
    <property type="component" value="Unassembled WGS sequence"/>
</dbReference>
<evidence type="ECO:0000313" key="2">
    <source>
        <dbReference type="Proteomes" id="UP000709295"/>
    </source>
</evidence>
<protein>
    <submittedName>
        <fullName evidence="1">Uncharacterized protein</fullName>
    </submittedName>
</protein>
<evidence type="ECO:0000313" key="1">
    <source>
        <dbReference type="EMBL" id="KAG6942422.1"/>
    </source>
</evidence>
<proteinExistence type="predicted"/>
<dbReference type="EMBL" id="JAENGY010003108">
    <property type="protein sequence ID" value="KAG6942422.1"/>
    <property type="molecule type" value="Genomic_DNA"/>
</dbReference>
<gene>
    <name evidence="1" type="ORF">JG688_00018126</name>
</gene>
<dbReference type="AlphaFoldDB" id="A0A8J5M0U9"/>
<sequence length="74" mass="8567">MKDTRRDCEVLTAKILAGFVRDQHPDWLHSYLEEKKRCRYCSRVFASTAPPLRISTWLRSANAKWAQGNCAAKL</sequence>
<comment type="caution">
    <text evidence="1">The sequence shown here is derived from an EMBL/GenBank/DDBJ whole genome shotgun (WGS) entry which is preliminary data.</text>
</comment>
<reference evidence="1" key="1">
    <citation type="submission" date="2021-01" db="EMBL/GenBank/DDBJ databases">
        <title>Phytophthora aleatoria, a newly-described species from Pinus radiata is distinct from Phytophthora cactorum isolates based on comparative genomics.</title>
        <authorList>
            <person name="Mcdougal R."/>
            <person name="Panda P."/>
            <person name="Williams N."/>
            <person name="Studholme D.J."/>
        </authorList>
    </citation>
    <scope>NUCLEOTIDE SEQUENCE</scope>
    <source>
        <strain evidence="1">NZFS 4037</strain>
    </source>
</reference>
<organism evidence="1 2">
    <name type="scientific">Phytophthora aleatoria</name>
    <dbReference type="NCBI Taxonomy" id="2496075"/>
    <lineage>
        <taxon>Eukaryota</taxon>
        <taxon>Sar</taxon>
        <taxon>Stramenopiles</taxon>
        <taxon>Oomycota</taxon>
        <taxon>Peronosporomycetes</taxon>
        <taxon>Peronosporales</taxon>
        <taxon>Peronosporaceae</taxon>
        <taxon>Phytophthora</taxon>
    </lineage>
</organism>